<dbReference type="OrthoDB" id="3830534at2"/>
<dbReference type="Proteomes" id="UP000236754">
    <property type="component" value="Unassembled WGS sequence"/>
</dbReference>
<evidence type="ECO:0000256" key="1">
    <source>
        <dbReference type="SAM" id="Phobius"/>
    </source>
</evidence>
<dbReference type="RefSeq" id="WP_103884800.1">
    <property type="nucleotide sequence ID" value="NZ_FNVU01000002.1"/>
</dbReference>
<name>A0A1H5WB05_9ACTN</name>
<proteinExistence type="predicted"/>
<keyword evidence="1" id="KW-1133">Transmembrane helix</keyword>
<sequence>MDLRSLRIAAHAELLSLTALFANLATVDDRTVAALVGPAHGCVYLFVVVAVLRAGPAGRATRATALIPGVGGLLAVRRLRRAAPATAVAADGKEAVRT</sequence>
<keyword evidence="1" id="KW-0472">Membrane</keyword>
<evidence type="ECO:0008006" key="4">
    <source>
        <dbReference type="Google" id="ProtNLM"/>
    </source>
</evidence>
<evidence type="ECO:0000313" key="3">
    <source>
        <dbReference type="Proteomes" id="UP000236754"/>
    </source>
</evidence>
<dbReference type="EMBL" id="FNVU01000002">
    <property type="protein sequence ID" value="SEF96583.1"/>
    <property type="molecule type" value="Genomic_DNA"/>
</dbReference>
<reference evidence="2 3" key="1">
    <citation type="submission" date="2016-10" db="EMBL/GenBank/DDBJ databases">
        <authorList>
            <person name="de Groot N.N."/>
        </authorList>
    </citation>
    <scope>NUCLEOTIDE SEQUENCE [LARGE SCALE GENOMIC DNA]</scope>
    <source>
        <strain evidence="2 3">CGMCC 4.2023</strain>
    </source>
</reference>
<gene>
    <name evidence="2" type="ORF">SAMN05216223_102617</name>
</gene>
<protein>
    <recommendedName>
        <fullName evidence="4">DUF3817 domain-containing protein</fullName>
    </recommendedName>
</protein>
<organism evidence="2 3">
    <name type="scientific">Actinacidiphila yanglinensis</name>
    <dbReference type="NCBI Taxonomy" id="310779"/>
    <lineage>
        <taxon>Bacteria</taxon>
        <taxon>Bacillati</taxon>
        <taxon>Actinomycetota</taxon>
        <taxon>Actinomycetes</taxon>
        <taxon>Kitasatosporales</taxon>
        <taxon>Streptomycetaceae</taxon>
        <taxon>Actinacidiphila</taxon>
    </lineage>
</organism>
<feature type="transmembrane region" description="Helical" evidence="1">
    <location>
        <begin position="32"/>
        <end position="52"/>
    </location>
</feature>
<keyword evidence="1" id="KW-0812">Transmembrane</keyword>
<dbReference type="AlphaFoldDB" id="A0A1H5WB05"/>
<evidence type="ECO:0000313" key="2">
    <source>
        <dbReference type="EMBL" id="SEF96583.1"/>
    </source>
</evidence>
<accession>A0A1H5WB05</accession>
<keyword evidence="3" id="KW-1185">Reference proteome</keyword>